<sequence length="266" mass="30081">MIILLFISFALIGSSWHGHSPAELNGYSALPNTPTLWRRPHRKTTDKAFSTPLLSEETSDDETDEDRRCRWELVPSSSPYDAEHLESFSAPKEKLSPKSETVVFLQKLRRLDKELIEIDTEAADMVAKHMEQNSDSFCRSAIVKNSEVWRGVHPDMMECSSFFASDSFHEDSNVDTILRTDSYETVVEKLVTKKLVSVNQRKGVFKNTLLMYSICNNREDIARLLLSLGCDVNTQNSYGTTALGWARMDHKKNASLISLMLALGAK</sequence>
<dbReference type="EMBL" id="LR797425">
    <property type="protein sequence ID" value="CAB4215380.1"/>
    <property type="molecule type" value="Genomic_DNA"/>
</dbReference>
<name>A0A6J5QVC6_9CAUD</name>
<evidence type="ECO:0000313" key="1">
    <source>
        <dbReference type="EMBL" id="CAB4184918.1"/>
    </source>
</evidence>
<dbReference type="Gene3D" id="1.25.40.20">
    <property type="entry name" value="Ankyrin repeat-containing domain"/>
    <property type="match status" value="1"/>
</dbReference>
<dbReference type="InterPro" id="IPR036770">
    <property type="entry name" value="Ankyrin_rpt-contain_sf"/>
</dbReference>
<protein>
    <submittedName>
        <fullName evidence="1">ANK domain containing protein</fullName>
    </submittedName>
</protein>
<dbReference type="PROSITE" id="PS50088">
    <property type="entry name" value="ANK_REPEAT"/>
    <property type="match status" value="1"/>
</dbReference>
<evidence type="ECO:0000313" key="3">
    <source>
        <dbReference type="EMBL" id="CAB4215380.1"/>
    </source>
</evidence>
<dbReference type="InterPro" id="IPR002110">
    <property type="entry name" value="Ankyrin_rpt"/>
</dbReference>
<evidence type="ECO:0000313" key="2">
    <source>
        <dbReference type="EMBL" id="CAB4203960.1"/>
    </source>
</evidence>
<accession>A0A6J5QVC6</accession>
<dbReference type="Pfam" id="PF12796">
    <property type="entry name" value="Ank_2"/>
    <property type="match status" value="1"/>
</dbReference>
<gene>
    <name evidence="1" type="ORF">UFOVP1112_47</name>
    <name evidence="2" type="ORF">UFOVP1385_20</name>
    <name evidence="3" type="ORF">UFOVP1478_22</name>
</gene>
<reference evidence="1" key="1">
    <citation type="submission" date="2020-05" db="EMBL/GenBank/DDBJ databases">
        <authorList>
            <person name="Chiriac C."/>
            <person name="Salcher M."/>
            <person name="Ghai R."/>
            <person name="Kavagutti S V."/>
        </authorList>
    </citation>
    <scope>NUCLEOTIDE SEQUENCE</scope>
</reference>
<dbReference type="SUPFAM" id="SSF48403">
    <property type="entry name" value="Ankyrin repeat"/>
    <property type="match status" value="1"/>
</dbReference>
<dbReference type="EMBL" id="LR797063">
    <property type="protein sequence ID" value="CAB4184918.1"/>
    <property type="molecule type" value="Genomic_DNA"/>
</dbReference>
<organism evidence="1">
    <name type="scientific">uncultured Caudovirales phage</name>
    <dbReference type="NCBI Taxonomy" id="2100421"/>
    <lineage>
        <taxon>Viruses</taxon>
        <taxon>Duplodnaviria</taxon>
        <taxon>Heunggongvirae</taxon>
        <taxon>Uroviricota</taxon>
        <taxon>Caudoviricetes</taxon>
        <taxon>Peduoviridae</taxon>
        <taxon>Maltschvirus</taxon>
        <taxon>Maltschvirus maltsch</taxon>
    </lineage>
</organism>
<proteinExistence type="predicted"/>
<dbReference type="EMBL" id="LR797335">
    <property type="protein sequence ID" value="CAB4203960.1"/>
    <property type="molecule type" value="Genomic_DNA"/>
</dbReference>